<name>A0ABR9HF36_9ACTN</name>
<dbReference type="InterPro" id="IPR046373">
    <property type="entry name" value="Acyl-CoA_Oxase/DH_mid-dom_sf"/>
</dbReference>
<dbReference type="Proteomes" id="UP000598217">
    <property type="component" value="Unassembled WGS sequence"/>
</dbReference>
<evidence type="ECO:0000256" key="1">
    <source>
        <dbReference type="SAM" id="MobiDB-lite"/>
    </source>
</evidence>
<dbReference type="EMBL" id="JADBDY010000001">
    <property type="protein sequence ID" value="MBE1457638.1"/>
    <property type="molecule type" value="Genomic_DNA"/>
</dbReference>
<dbReference type="SUPFAM" id="SSF56645">
    <property type="entry name" value="Acyl-CoA dehydrogenase NM domain-like"/>
    <property type="match status" value="1"/>
</dbReference>
<reference evidence="2 3" key="1">
    <citation type="submission" date="2020-10" db="EMBL/GenBank/DDBJ databases">
        <title>Sequencing the genomes of 1000 actinobacteria strains.</title>
        <authorList>
            <person name="Klenk H.-P."/>
        </authorList>
    </citation>
    <scope>NUCLEOTIDE SEQUENCE [LARGE SCALE GENOMIC DNA]</scope>
    <source>
        <strain evidence="2 3">DSM 45157</strain>
    </source>
</reference>
<keyword evidence="3" id="KW-1185">Reference proteome</keyword>
<evidence type="ECO:0000313" key="3">
    <source>
        <dbReference type="Proteomes" id="UP000598217"/>
    </source>
</evidence>
<dbReference type="Gene3D" id="2.40.110.10">
    <property type="entry name" value="Butyryl-CoA Dehydrogenase, subunit A, domain 2"/>
    <property type="match status" value="1"/>
</dbReference>
<organism evidence="2 3">
    <name type="scientific">Nocardiopsis terrae</name>
    <dbReference type="NCBI Taxonomy" id="372655"/>
    <lineage>
        <taxon>Bacteria</taxon>
        <taxon>Bacillati</taxon>
        <taxon>Actinomycetota</taxon>
        <taxon>Actinomycetes</taxon>
        <taxon>Streptosporangiales</taxon>
        <taxon>Nocardiopsidaceae</taxon>
        <taxon>Nocardiopsis</taxon>
    </lineage>
</organism>
<sequence length="346" mass="35336">MNGATSRVPAADRRAPRPGGADDAHDAWVADELTRAVGAGELDLPFPGGGDTRNRWRALRDLAERDLSLARLAEGHTDAAAILAELGATRPGPGQVWGVWAAHPPGAVLTAVPEDGGWRLHGTKPFCSGAHTCTRALVSAEVDGGERRLFAVDTGGTEPVEGTWACAGMAASDTLTVAFDGVPADPVGPAGAYVRRPGFHHGGAGVAACWFGGALALAAPLAARAARDSADVHTRTAYGAVDRDLHAAGAVLELAADGIDADPQDTGGGAALRARRVRAVVARVCGDVLRRTGEALGAGPLAADARHARAAADLAVYLRQHHADRDLAVLGGQAAGEEGDTHGLRR</sequence>
<feature type="compositionally biased region" description="Basic and acidic residues" evidence="1">
    <location>
        <begin position="10"/>
        <end position="25"/>
    </location>
</feature>
<dbReference type="RefSeq" id="WP_225942397.1">
    <property type="nucleotide sequence ID" value="NZ_BMXJ01000004.1"/>
</dbReference>
<accession>A0ABR9HF36</accession>
<dbReference type="InterPro" id="IPR009100">
    <property type="entry name" value="AcylCoA_DH/oxidase_NM_dom_sf"/>
</dbReference>
<proteinExistence type="predicted"/>
<gene>
    <name evidence="2" type="ORF">H4W79_001852</name>
</gene>
<evidence type="ECO:0000313" key="2">
    <source>
        <dbReference type="EMBL" id="MBE1457638.1"/>
    </source>
</evidence>
<feature type="region of interest" description="Disordered" evidence="1">
    <location>
        <begin position="1"/>
        <end position="25"/>
    </location>
</feature>
<comment type="caution">
    <text evidence="2">The sequence shown here is derived from an EMBL/GenBank/DDBJ whole genome shotgun (WGS) entry which is preliminary data.</text>
</comment>
<protein>
    <submittedName>
        <fullName evidence="2">Alkylation response protein AidB-like acyl-CoA dehydrogenase</fullName>
    </submittedName>
</protein>